<sequence length="118" mass="13411">MHCRRCVIAREMTKIHEEFWRGTLGKAKEAFSNHHPKGEITLLIEGKESCVVENPSEFQLENELGDLISKGHSLSMVIDFSYLAVKLVAEGTSMRRKTIYSLALRKFGKQLEAEDDSN</sequence>
<dbReference type="InterPro" id="IPR008189">
    <property type="entry name" value="rRNA_ssu_MeTfrase_I"/>
</dbReference>
<dbReference type="GO" id="GO:0032259">
    <property type="term" value="P:methylation"/>
    <property type="evidence" value="ECO:0007669"/>
    <property type="project" value="UniProtKB-KW"/>
</dbReference>
<keyword evidence="1" id="KW-0808">Transferase</keyword>
<dbReference type="AlphaFoldDB" id="A0A438K126"/>
<dbReference type="InterPro" id="IPR014776">
    <property type="entry name" value="4pyrrole_Mease_sub2"/>
</dbReference>
<gene>
    <name evidence="1" type="primary">rsmI_0</name>
    <name evidence="1" type="ORF">CK203_008005</name>
</gene>
<dbReference type="Proteomes" id="UP000288805">
    <property type="component" value="Unassembled WGS sequence"/>
</dbReference>
<reference evidence="1 2" key="1">
    <citation type="journal article" date="2018" name="PLoS Genet.">
        <title>Population sequencing reveals clonal diversity and ancestral inbreeding in the grapevine cultivar Chardonnay.</title>
        <authorList>
            <person name="Roach M.J."/>
            <person name="Johnson D.L."/>
            <person name="Bohlmann J."/>
            <person name="van Vuuren H.J."/>
            <person name="Jones S.J."/>
            <person name="Pretorius I.S."/>
            <person name="Schmidt S.A."/>
            <person name="Borneman A.R."/>
        </authorList>
    </citation>
    <scope>NUCLEOTIDE SEQUENCE [LARGE SCALE GENOMIC DNA]</scope>
    <source>
        <strain evidence="2">cv. Chardonnay</strain>
        <tissue evidence="1">Leaf</tissue>
    </source>
</reference>
<dbReference type="Gene3D" id="3.30.950.10">
    <property type="entry name" value="Methyltransferase, Cobalt-precorrin-4 Transmethylase, Domain 2"/>
    <property type="match status" value="1"/>
</dbReference>
<evidence type="ECO:0000313" key="2">
    <source>
        <dbReference type="Proteomes" id="UP000288805"/>
    </source>
</evidence>
<dbReference type="PANTHER" id="PTHR46111:SF1">
    <property type="entry name" value="RIBOSOMAL RNA SMALL SUBUNIT METHYLTRANSFERASE I"/>
    <property type="match status" value="1"/>
</dbReference>
<comment type="caution">
    <text evidence="1">The sequence shown here is derived from an EMBL/GenBank/DDBJ whole genome shotgun (WGS) entry which is preliminary data.</text>
</comment>
<name>A0A438K126_VITVI</name>
<dbReference type="GO" id="GO:0008168">
    <property type="term" value="F:methyltransferase activity"/>
    <property type="evidence" value="ECO:0007669"/>
    <property type="project" value="UniProtKB-KW"/>
</dbReference>
<proteinExistence type="predicted"/>
<keyword evidence="1" id="KW-0489">Methyltransferase</keyword>
<dbReference type="InterPro" id="IPR035996">
    <property type="entry name" value="4pyrrol_Methylase_sf"/>
</dbReference>
<dbReference type="SUPFAM" id="SSF53790">
    <property type="entry name" value="Tetrapyrrole methylase"/>
    <property type="match status" value="1"/>
</dbReference>
<dbReference type="PANTHER" id="PTHR46111">
    <property type="entry name" value="RIBOSOMAL RNA SMALL SUBUNIT METHYLTRANSFERASE I"/>
    <property type="match status" value="1"/>
</dbReference>
<evidence type="ECO:0000313" key="1">
    <source>
        <dbReference type="EMBL" id="RVX14917.1"/>
    </source>
</evidence>
<organism evidence="1 2">
    <name type="scientific">Vitis vinifera</name>
    <name type="common">Grape</name>
    <dbReference type="NCBI Taxonomy" id="29760"/>
    <lineage>
        <taxon>Eukaryota</taxon>
        <taxon>Viridiplantae</taxon>
        <taxon>Streptophyta</taxon>
        <taxon>Embryophyta</taxon>
        <taxon>Tracheophyta</taxon>
        <taxon>Spermatophyta</taxon>
        <taxon>Magnoliopsida</taxon>
        <taxon>eudicotyledons</taxon>
        <taxon>Gunneridae</taxon>
        <taxon>Pentapetalae</taxon>
        <taxon>rosids</taxon>
        <taxon>Vitales</taxon>
        <taxon>Vitaceae</taxon>
        <taxon>Viteae</taxon>
        <taxon>Vitis</taxon>
    </lineage>
</organism>
<protein>
    <submittedName>
        <fullName evidence="1">Ribosomal RNA small subunit methyltransferase I</fullName>
    </submittedName>
</protein>
<dbReference type="EMBL" id="QGNW01000019">
    <property type="protein sequence ID" value="RVX14917.1"/>
    <property type="molecule type" value="Genomic_DNA"/>
</dbReference>
<accession>A0A438K126</accession>